<gene>
    <name evidence="4" type="ORF">GCM10010992_16210</name>
</gene>
<evidence type="ECO:0000256" key="1">
    <source>
        <dbReference type="ARBA" id="ARBA00022729"/>
    </source>
</evidence>
<evidence type="ECO:0000259" key="3">
    <source>
        <dbReference type="Pfam" id="PF21544"/>
    </source>
</evidence>
<comment type="caution">
    <text evidence="4">The sequence shown here is derived from an EMBL/GenBank/DDBJ whole genome shotgun (WGS) entry which is preliminary data.</text>
</comment>
<dbReference type="Pfam" id="PF21544">
    <property type="entry name" value="PorZ_N_b_propeller"/>
    <property type="match status" value="1"/>
</dbReference>
<dbReference type="Proteomes" id="UP000620064">
    <property type="component" value="Unassembled WGS sequence"/>
</dbReference>
<dbReference type="InterPro" id="IPR048954">
    <property type="entry name" value="PorZ_N"/>
</dbReference>
<dbReference type="Gene3D" id="2.130.10.10">
    <property type="entry name" value="YVTN repeat-like/Quinoprotein amine dehydrogenase"/>
    <property type="match status" value="2"/>
</dbReference>
<organism evidence="4 5">
    <name type="scientific">Cloacibacterium rupense</name>
    <dbReference type="NCBI Taxonomy" id="517423"/>
    <lineage>
        <taxon>Bacteria</taxon>
        <taxon>Pseudomonadati</taxon>
        <taxon>Bacteroidota</taxon>
        <taxon>Flavobacteriia</taxon>
        <taxon>Flavobacteriales</taxon>
        <taxon>Weeksellaceae</taxon>
    </lineage>
</organism>
<protein>
    <submittedName>
        <fullName evidence="4">ABC transporter substrate-binding protein</fullName>
    </submittedName>
</protein>
<dbReference type="EMBL" id="BMLV01000003">
    <property type="protein sequence ID" value="GGP04349.1"/>
    <property type="molecule type" value="Genomic_DNA"/>
</dbReference>
<feature type="domain" description="PorZ N-terminal beta-propeller" evidence="3">
    <location>
        <begin position="47"/>
        <end position="200"/>
    </location>
</feature>
<dbReference type="InterPro" id="IPR015943">
    <property type="entry name" value="WD40/YVTN_repeat-like_dom_sf"/>
</dbReference>
<name>A0ABQ2NL26_9FLAO</name>
<feature type="chain" id="PRO_5045714697" evidence="2">
    <location>
        <begin position="19"/>
        <end position="751"/>
    </location>
</feature>
<evidence type="ECO:0000256" key="2">
    <source>
        <dbReference type="SAM" id="SignalP"/>
    </source>
</evidence>
<dbReference type="RefSeq" id="WP_188617608.1">
    <property type="nucleotide sequence ID" value="NZ_BMLV01000003.1"/>
</dbReference>
<evidence type="ECO:0000313" key="4">
    <source>
        <dbReference type="EMBL" id="GGP04349.1"/>
    </source>
</evidence>
<dbReference type="SUPFAM" id="SSF101898">
    <property type="entry name" value="NHL repeat"/>
    <property type="match status" value="1"/>
</dbReference>
<accession>A0ABQ2NL26</accession>
<evidence type="ECO:0000313" key="5">
    <source>
        <dbReference type="Proteomes" id="UP000620064"/>
    </source>
</evidence>
<sequence>MKKLFSVVLFWVTVCSFAQTQSSSKWSDLFSYNNVLAFKESNGKIIAATENGVFYYDTVSGEITKLSKANGLHEVKISAFDYNPDTKIALIGYKSGNLDVVTEDGVTYVVDIPLSQSYTGSKVINHISINGDKAVISVGYGVSIFDLNKKEFGDTCFFLTGTSYVSALESVIKDDVVYSVTSSGIKSHPLNVTFSVFSSWNTTAGNYNQIDSNSIFVLANTTKVFYGANINSLTTIADTFVKVKDIKVQSQNIVVTDQTKVYVYNLSGSLQKTFDAGEELNTAYIVSNKLYSGSKFSGVFDESKNSYKPDGPYSNVSKKVSLFNDNIWISSGGVSEFNLPVYSGYGYYHYDGTKWNYPDYFRNSTFIWNVIDVMPNPANKDEVFFTNYSTRKGEQGIYKMNKNSFVKAYAKNDVNAFYRRPVSLHFDENNQLFCNVAFADANPSNPTSLSIGYYYYNASADDFGLISVFNSARVNTLTSKGGILWIPSPNVQGGALVGYKYNNTPGQTGDDTSLALKTSNELPSDGVICATMDLNDDLWIGTYLGLRILPNASGSIGNKDVKVEPVIISQNGINEELFKDSKILEIEVDSGNQKWVSVEGGGVFYLSSNGETTINHFTENNSPLPNDNITGIKVDSKTGKVYFATNEGVVVYQGDVVNVTSNFGDVKVYPNPVITAQYRGNVKIIGLAEKTNIRITDAAGNVVHSAVARGGYYEWNLNNQRGIRVASGIYYVLMTNEDATDKATAKIAVVN</sequence>
<reference evidence="5" key="1">
    <citation type="journal article" date="2019" name="Int. J. Syst. Evol. Microbiol.">
        <title>The Global Catalogue of Microorganisms (GCM) 10K type strain sequencing project: providing services to taxonomists for standard genome sequencing and annotation.</title>
        <authorList>
            <consortium name="The Broad Institute Genomics Platform"/>
            <consortium name="The Broad Institute Genome Sequencing Center for Infectious Disease"/>
            <person name="Wu L."/>
            <person name="Ma J."/>
        </authorList>
    </citation>
    <scope>NUCLEOTIDE SEQUENCE [LARGE SCALE GENOMIC DNA]</scope>
    <source>
        <strain evidence="5">CGMCC 1.7656</strain>
    </source>
</reference>
<dbReference type="NCBIfam" id="TIGR04183">
    <property type="entry name" value="Por_Secre_tail"/>
    <property type="match status" value="1"/>
</dbReference>
<dbReference type="InterPro" id="IPR026444">
    <property type="entry name" value="Secre_tail"/>
</dbReference>
<proteinExistence type="predicted"/>
<keyword evidence="5" id="KW-1185">Reference proteome</keyword>
<feature type="signal peptide" evidence="2">
    <location>
        <begin position="1"/>
        <end position="18"/>
    </location>
</feature>
<keyword evidence="1 2" id="KW-0732">Signal</keyword>